<proteinExistence type="predicted"/>
<dbReference type="PROSITE" id="PS51387">
    <property type="entry name" value="FAD_PCMH"/>
    <property type="match status" value="1"/>
</dbReference>
<dbReference type="EMBL" id="QKWP01000666">
    <property type="protein sequence ID" value="RIB16564.1"/>
    <property type="molecule type" value="Genomic_DNA"/>
</dbReference>
<protein>
    <recommendedName>
        <fullName evidence="2">D-arabinono-1,4-lactone oxidase</fullName>
        <ecNumber evidence="2">1.1.3.37</ecNumber>
    </recommendedName>
    <alternativeName>
        <fullName evidence="4">L-galactono-gamma-lactone oxidase</fullName>
    </alternativeName>
</protein>
<comment type="pathway">
    <text evidence="1">Cofactor biosynthesis; D-erythroascorbate biosynthesis; dehydro-D-arabinono-1,4-lactone from D-arabinose: step 2/2.</text>
</comment>
<evidence type="ECO:0000313" key="7">
    <source>
        <dbReference type="Proteomes" id="UP000266673"/>
    </source>
</evidence>
<dbReference type="SUPFAM" id="SSF56176">
    <property type="entry name" value="FAD-binding/transporter-associated domain-like"/>
    <property type="match status" value="1"/>
</dbReference>
<dbReference type="GO" id="GO:0016020">
    <property type="term" value="C:membrane"/>
    <property type="evidence" value="ECO:0007669"/>
    <property type="project" value="InterPro"/>
</dbReference>
<dbReference type="STRING" id="44941.A0A397V238"/>
<dbReference type="UniPathway" id="UPA00771">
    <property type="reaction ID" value="UER00766"/>
</dbReference>
<dbReference type="InterPro" id="IPR036318">
    <property type="entry name" value="FAD-bd_PCMH-like_sf"/>
</dbReference>
<evidence type="ECO:0000256" key="3">
    <source>
        <dbReference type="ARBA" id="ARBA00023002"/>
    </source>
</evidence>
<reference evidence="6 7" key="1">
    <citation type="submission" date="2018-06" db="EMBL/GenBank/DDBJ databases">
        <title>Comparative genomics reveals the genomic features of Rhizophagus irregularis, R. cerebriforme, R. diaphanum and Gigaspora rosea, and their symbiotic lifestyle signature.</title>
        <authorList>
            <person name="Morin E."/>
            <person name="San Clemente H."/>
            <person name="Chen E.C.H."/>
            <person name="De La Providencia I."/>
            <person name="Hainaut M."/>
            <person name="Kuo A."/>
            <person name="Kohler A."/>
            <person name="Murat C."/>
            <person name="Tang N."/>
            <person name="Roy S."/>
            <person name="Loubradou J."/>
            <person name="Henrissat B."/>
            <person name="Grigoriev I.V."/>
            <person name="Corradi N."/>
            <person name="Roux C."/>
            <person name="Martin F.M."/>
        </authorList>
    </citation>
    <scope>NUCLEOTIDE SEQUENCE [LARGE SCALE GENOMIC DNA]</scope>
    <source>
        <strain evidence="6 7">DAOM 194757</strain>
    </source>
</reference>
<dbReference type="EC" id="1.1.3.37" evidence="2"/>
<dbReference type="InterPro" id="IPR010031">
    <property type="entry name" value="FAD_lactone_oxidase-like"/>
</dbReference>
<evidence type="ECO:0000256" key="1">
    <source>
        <dbReference type="ARBA" id="ARBA00005083"/>
    </source>
</evidence>
<dbReference type="PANTHER" id="PTHR43762:SF1">
    <property type="entry name" value="D-ARABINONO-1,4-LACTONE OXIDASE"/>
    <property type="match status" value="1"/>
</dbReference>
<dbReference type="PIRSF" id="PIRSF000136">
    <property type="entry name" value="LGO_GLO"/>
    <property type="match status" value="1"/>
</dbReference>
<dbReference type="InterPro" id="IPR007173">
    <property type="entry name" value="ALO_C"/>
</dbReference>
<evidence type="ECO:0000313" key="6">
    <source>
        <dbReference type="EMBL" id="RIB16564.1"/>
    </source>
</evidence>
<keyword evidence="7" id="KW-1185">Reference proteome</keyword>
<dbReference type="OrthoDB" id="371463at2759"/>
<name>A0A397V238_9GLOM</name>
<gene>
    <name evidence="6" type="ORF">C2G38_2189594</name>
</gene>
<dbReference type="InterPro" id="IPR016166">
    <property type="entry name" value="FAD-bd_PCMH"/>
</dbReference>
<dbReference type="Gene3D" id="3.30.465.10">
    <property type="match status" value="1"/>
</dbReference>
<dbReference type="AlphaFoldDB" id="A0A397V238"/>
<dbReference type="PANTHER" id="PTHR43762">
    <property type="entry name" value="L-GULONOLACTONE OXIDASE"/>
    <property type="match status" value="1"/>
</dbReference>
<comment type="caution">
    <text evidence="6">The sequence shown here is derived from an EMBL/GenBank/DDBJ whole genome shotgun (WGS) entry which is preliminary data.</text>
</comment>
<dbReference type="GO" id="GO:0071949">
    <property type="term" value="F:FAD binding"/>
    <property type="evidence" value="ECO:0007669"/>
    <property type="project" value="InterPro"/>
</dbReference>
<dbReference type="InterPro" id="IPR016167">
    <property type="entry name" value="FAD-bd_PCMH_sub1"/>
</dbReference>
<organism evidence="6 7">
    <name type="scientific">Gigaspora rosea</name>
    <dbReference type="NCBI Taxonomy" id="44941"/>
    <lineage>
        <taxon>Eukaryota</taxon>
        <taxon>Fungi</taxon>
        <taxon>Fungi incertae sedis</taxon>
        <taxon>Mucoromycota</taxon>
        <taxon>Glomeromycotina</taxon>
        <taxon>Glomeromycetes</taxon>
        <taxon>Diversisporales</taxon>
        <taxon>Gigasporaceae</taxon>
        <taxon>Gigaspora</taxon>
    </lineage>
</organism>
<evidence type="ECO:0000259" key="5">
    <source>
        <dbReference type="PROSITE" id="PS51387"/>
    </source>
</evidence>
<evidence type="ECO:0000256" key="2">
    <source>
        <dbReference type="ARBA" id="ARBA00013136"/>
    </source>
</evidence>
<dbReference type="Pfam" id="PF01565">
    <property type="entry name" value="FAD_binding_4"/>
    <property type="match status" value="1"/>
</dbReference>
<dbReference type="Pfam" id="PF04030">
    <property type="entry name" value="ALO"/>
    <property type="match status" value="1"/>
</dbReference>
<feature type="domain" description="FAD-binding PCMH-type" evidence="5">
    <location>
        <begin position="52"/>
        <end position="241"/>
    </location>
</feature>
<dbReference type="InterPro" id="IPR016169">
    <property type="entry name" value="FAD-bd_PCMH_sub2"/>
</dbReference>
<dbReference type="Proteomes" id="UP000266673">
    <property type="component" value="Unassembled WGS sequence"/>
</dbReference>
<keyword evidence="3" id="KW-0560">Oxidoreductase</keyword>
<accession>A0A397V238</accession>
<dbReference type="Gene3D" id="3.30.70.2520">
    <property type="match status" value="1"/>
</dbReference>
<evidence type="ECO:0000256" key="4">
    <source>
        <dbReference type="ARBA" id="ARBA00033418"/>
    </source>
</evidence>
<dbReference type="InterPro" id="IPR006094">
    <property type="entry name" value="Oxid_FAD_bind_N"/>
</dbReference>
<sequence length="532" mass="61952">MSLLNKLLSFIENIFIYHILRLWGLSILYILRFFSYKSESTKKYLDDNTLNDIPKKKGIFHPQNKEHIIRLIKVARSNHATIRVVGSGHSVWEAIYAQNDNCIHIILGGDFKKIHSIDISSNGNFALVNVGAGCHLGRDPNDKESSFENSFNFQVDQKGYALPILGGMSHQTIAGFLQTSSSGGSLKHGIADVLEEIEIINGKGETVILNKKTNEDKFNASVVSMGLFGIITRVTFNLPKKYSVEGTEINKEFKDSLLVNDKGHYQKLHDALKNNEYFHMNWFPQKYVQRTSQWNGKLVSPDLPKKPYKHLLKEKFMNVLAALALRISNLTDILIGGNFAQRIIGLVLRTFVRIRNPVHFRDLWFKVLPNDDQADVDRLMKTSYTEIWFPLEKIDEVMNTLERLFRRKPSYAGTFAIELYGAKNSPYWMSPSYKRDVFRVNPYWWGRNLGDPYEFFEEFWKVLLPIDGARLHWGKYLPKPGEIYGEHIFGIYYLRHCYPKLNNWLDIREEMDPDQIFVTYYWRRVFDIRKNI</sequence>
<dbReference type="Gene3D" id="3.30.43.10">
    <property type="entry name" value="Uridine Diphospho-n-acetylenolpyruvylglucosamine Reductase, domain 2"/>
    <property type="match status" value="1"/>
</dbReference>
<dbReference type="GO" id="GO:0003885">
    <property type="term" value="F:D-arabinono-1,4-lactone oxidase activity"/>
    <property type="evidence" value="ECO:0007669"/>
    <property type="project" value="UniProtKB-EC"/>
</dbReference>